<evidence type="ECO:0000313" key="3">
    <source>
        <dbReference type="Proteomes" id="UP001150941"/>
    </source>
</evidence>
<gene>
    <name evidence="2" type="ORF">N7468_003026</name>
</gene>
<accession>A0A9W9P8I4</accession>
<dbReference type="Proteomes" id="UP001150941">
    <property type="component" value="Unassembled WGS sequence"/>
</dbReference>
<keyword evidence="1" id="KW-1133">Transmembrane helix</keyword>
<protein>
    <submittedName>
        <fullName evidence="2">Uncharacterized protein</fullName>
    </submittedName>
</protein>
<keyword evidence="3" id="KW-1185">Reference proteome</keyword>
<evidence type="ECO:0000256" key="1">
    <source>
        <dbReference type="SAM" id="Phobius"/>
    </source>
</evidence>
<proteinExistence type="predicted"/>
<keyword evidence="1" id="KW-0472">Membrane</keyword>
<reference evidence="2" key="2">
    <citation type="journal article" date="2023" name="IMA Fungus">
        <title>Comparative genomic study of the Penicillium genus elucidates a diverse pangenome and 15 lateral gene transfer events.</title>
        <authorList>
            <person name="Petersen C."/>
            <person name="Sorensen T."/>
            <person name="Nielsen M.R."/>
            <person name="Sondergaard T.E."/>
            <person name="Sorensen J.L."/>
            <person name="Fitzpatrick D.A."/>
            <person name="Frisvad J.C."/>
            <person name="Nielsen K.L."/>
        </authorList>
    </citation>
    <scope>NUCLEOTIDE SEQUENCE</scope>
    <source>
        <strain evidence="2">IBT 19713</strain>
    </source>
</reference>
<dbReference type="RefSeq" id="XP_058331326.1">
    <property type="nucleotide sequence ID" value="XM_058472323.1"/>
</dbReference>
<evidence type="ECO:0000313" key="2">
    <source>
        <dbReference type="EMBL" id="KAJ5238407.1"/>
    </source>
</evidence>
<keyword evidence="1" id="KW-0812">Transmembrane</keyword>
<comment type="caution">
    <text evidence="2">The sequence shown here is derived from an EMBL/GenBank/DDBJ whole genome shotgun (WGS) entry which is preliminary data.</text>
</comment>
<name>A0A9W9P8I4_9EURO</name>
<dbReference type="EMBL" id="JAPQKS010000003">
    <property type="protein sequence ID" value="KAJ5238407.1"/>
    <property type="molecule type" value="Genomic_DNA"/>
</dbReference>
<sequence>MLSTTSAQTVLSSSENEKLFLNEKVVESPSQPKTLTAKSPSSVLGYIAREVDITCRLLRSNAVGFLFIFLGASVSRIIRHPLSWSENVLAVIESFVLTIPGAYVFDICNQTSSLRRTM</sequence>
<dbReference type="AlphaFoldDB" id="A0A9W9P8I4"/>
<feature type="transmembrane region" description="Helical" evidence="1">
    <location>
        <begin position="62"/>
        <end position="82"/>
    </location>
</feature>
<dbReference type="GeneID" id="83199626"/>
<feature type="transmembrane region" description="Helical" evidence="1">
    <location>
        <begin position="88"/>
        <end position="108"/>
    </location>
</feature>
<organism evidence="2 3">
    <name type="scientific">Penicillium chermesinum</name>
    <dbReference type="NCBI Taxonomy" id="63820"/>
    <lineage>
        <taxon>Eukaryota</taxon>
        <taxon>Fungi</taxon>
        <taxon>Dikarya</taxon>
        <taxon>Ascomycota</taxon>
        <taxon>Pezizomycotina</taxon>
        <taxon>Eurotiomycetes</taxon>
        <taxon>Eurotiomycetidae</taxon>
        <taxon>Eurotiales</taxon>
        <taxon>Aspergillaceae</taxon>
        <taxon>Penicillium</taxon>
    </lineage>
</organism>
<reference evidence="2" key="1">
    <citation type="submission" date="2022-11" db="EMBL/GenBank/DDBJ databases">
        <authorList>
            <person name="Petersen C."/>
        </authorList>
    </citation>
    <scope>NUCLEOTIDE SEQUENCE</scope>
    <source>
        <strain evidence="2">IBT 19713</strain>
    </source>
</reference>